<comment type="caution">
    <text evidence="3">The sequence shown here is derived from an EMBL/GenBank/DDBJ whole genome shotgun (WGS) entry which is preliminary data.</text>
</comment>
<name>A0ABQ5XMW9_9GAMM</name>
<dbReference type="EMBL" id="BSOB01000017">
    <property type="protein sequence ID" value="GLQ93037.1"/>
    <property type="molecule type" value="Genomic_DNA"/>
</dbReference>
<dbReference type="RefSeq" id="WP_284320766.1">
    <property type="nucleotide sequence ID" value="NZ_BSOB01000017.1"/>
</dbReference>
<dbReference type="InterPro" id="IPR046519">
    <property type="entry name" value="X-Tfes_XVIPCD"/>
</dbReference>
<evidence type="ECO:0000259" key="2">
    <source>
        <dbReference type="Pfam" id="PF20410"/>
    </source>
</evidence>
<evidence type="ECO:0000313" key="3">
    <source>
        <dbReference type="EMBL" id="GLQ93037.1"/>
    </source>
</evidence>
<dbReference type="InterPro" id="IPR029058">
    <property type="entry name" value="AB_hydrolase_fold"/>
</dbReference>
<dbReference type="Pfam" id="PF26363">
    <property type="entry name" value="Phospholipase-like"/>
    <property type="match status" value="1"/>
</dbReference>
<dbReference type="Proteomes" id="UP001156670">
    <property type="component" value="Unassembled WGS sequence"/>
</dbReference>
<sequence length="499" mass="54186">MSLDSNDYAALSKDSYKDRTKEKDEDRIVSIGKYKYKILDTDSDPFTGYQGTAYQKLDVNGHFTGEVIIAHRGTEFGREPIKDGLTDFGMVVTGLNAQAPAAEAFTERAIAKAKIAAEKAHAPLHITVTGHSLGGTLAELTAYKFHLHGETFNAYGVAGLMHGVPEGGSQVINHVRATDVVSAASAHFGEVRVYATTQDIDRLSHAHYHEDGAGLGRNVIHAIDPGAHGIDNFVPDAQGHSALDAENTARYGAHHAMVDRFRQDVLTARTVISARWEVQKFAYEASQAVTVAAAARWLETFETARDTTVKTAHVVGEAFDNAHDAMARSTKAMNDSMAYLSQSLSDAGSRLESKSTTPTSRILLDDPSHPSHALFQQSLQGIQQLNNEHGVAPSERDGRFAGALAAAAAANGLSQIDRVALSQDATYAFAVCKEGEQDLWGVKPWIARVETATALNTPLVLSSEACMRAMQQRTDESAREHMPARRHEQTQEHTKHIHQ</sequence>
<proteinExistence type="predicted"/>
<dbReference type="SUPFAM" id="SSF53474">
    <property type="entry name" value="alpha/beta-Hydrolases"/>
    <property type="match status" value="1"/>
</dbReference>
<feature type="domain" description="X-Tfes XVIPCD" evidence="2">
    <location>
        <begin position="365"/>
        <end position="464"/>
    </location>
</feature>
<dbReference type="Gene3D" id="3.40.50.1820">
    <property type="entry name" value="alpha/beta hydrolase"/>
    <property type="match status" value="1"/>
</dbReference>
<gene>
    <name evidence="3" type="ORF">GCM10007901_19880</name>
</gene>
<dbReference type="Pfam" id="PF20410">
    <property type="entry name" value="X-Tfes_XVIPCD"/>
    <property type="match status" value="1"/>
</dbReference>
<organism evidence="3 4">
    <name type="scientific">Dyella acidisoli</name>
    <dbReference type="NCBI Taxonomy" id="1867834"/>
    <lineage>
        <taxon>Bacteria</taxon>
        <taxon>Pseudomonadati</taxon>
        <taxon>Pseudomonadota</taxon>
        <taxon>Gammaproteobacteria</taxon>
        <taxon>Lysobacterales</taxon>
        <taxon>Rhodanobacteraceae</taxon>
        <taxon>Dyella</taxon>
    </lineage>
</organism>
<evidence type="ECO:0000313" key="4">
    <source>
        <dbReference type="Proteomes" id="UP001156670"/>
    </source>
</evidence>
<keyword evidence="4" id="KW-1185">Reference proteome</keyword>
<reference evidence="4" key="1">
    <citation type="journal article" date="2019" name="Int. J. Syst. Evol. Microbiol.">
        <title>The Global Catalogue of Microorganisms (GCM) 10K type strain sequencing project: providing services to taxonomists for standard genome sequencing and annotation.</title>
        <authorList>
            <consortium name="The Broad Institute Genomics Platform"/>
            <consortium name="The Broad Institute Genome Sequencing Center for Infectious Disease"/>
            <person name="Wu L."/>
            <person name="Ma J."/>
        </authorList>
    </citation>
    <scope>NUCLEOTIDE SEQUENCE [LARGE SCALE GENOMIC DNA]</scope>
    <source>
        <strain evidence="4">NBRC 111980</strain>
    </source>
</reference>
<protein>
    <recommendedName>
        <fullName evidence="2">X-Tfes XVIPCD domain-containing protein</fullName>
    </recommendedName>
</protein>
<evidence type="ECO:0000256" key="1">
    <source>
        <dbReference type="SAM" id="MobiDB-lite"/>
    </source>
</evidence>
<feature type="compositionally biased region" description="Basic and acidic residues" evidence="1">
    <location>
        <begin position="473"/>
        <end position="499"/>
    </location>
</feature>
<feature type="region of interest" description="Disordered" evidence="1">
    <location>
        <begin position="471"/>
        <end position="499"/>
    </location>
</feature>
<accession>A0ABQ5XMW9</accession>